<feature type="compositionally biased region" description="Basic and acidic residues" evidence="12">
    <location>
        <begin position="55"/>
        <end position="78"/>
    </location>
</feature>
<gene>
    <name evidence="14" type="primary">ABD1</name>
    <name evidence="14" type="ORF">SCUCBS95973_005031</name>
</gene>
<comment type="function">
    <text evidence="1">Responsible for methylating the 5'-cap structure of mRNAs.</text>
</comment>
<dbReference type="Gene3D" id="3.40.50.150">
    <property type="entry name" value="Vaccinia Virus protein VP39"/>
    <property type="match status" value="1"/>
</dbReference>
<protein>
    <recommendedName>
        <fullName evidence="11">mRNA cap guanine-N(7) methyltransferase</fullName>
        <ecNumber evidence="2">2.1.1.56</ecNumber>
    </recommendedName>
    <alternativeName>
        <fullName evidence="8">mRNA (guanine-N(7))-methyltransferase</fullName>
    </alternativeName>
    <alternativeName>
        <fullName evidence="9">mRNA cap methyltransferase</fullName>
    </alternativeName>
</protein>
<name>A0ABP0BTX1_9PEZI</name>
<dbReference type="GO" id="GO:0004482">
    <property type="term" value="F:mRNA 5'-cap (guanine-N7-)-methyltransferase activity"/>
    <property type="evidence" value="ECO:0007669"/>
    <property type="project" value="UniProtKB-EC"/>
</dbReference>
<organism evidence="14 15">
    <name type="scientific">Sporothrix curviconia</name>
    <dbReference type="NCBI Taxonomy" id="1260050"/>
    <lineage>
        <taxon>Eukaryota</taxon>
        <taxon>Fungi</taxon>
        <taxon>Dikarya</taxon>
        <taxon>Ascomycota</taxon>
        <taxon>Pezizomycotina</taxon>
        <taxon>Sordariomycetes</taxon>
        <taxon>Sordariomycetidae</taxon>
        <taxon>Ophiostomatales</taxon>
        <taxon>Ophiostomataceae</taxon>
        <taxon>Sporothrix</taxon>
    </lineage>
</organism>
<keyword evidence="5" id="KW-0949">S-adenosyl-L-methionine</keyword>
<dbReference type="EC" id="2.1.1.56" evidence="2"/>
<evidence type="ECO:0000256" key="6">
    <source>
        <dbReference type="ARBA" id="ARBA00022884"/>
    </source>
</evidence>
<evidence type="ECO:0000256" key="11">
    <source>
        <dbReference type="ARBA" id="ARBA00049739"/>
    </source>
</evidence>
<dbReference type="SUPFAM" id="SSF53335">
    <property type="entry name" value="S-adenosyl-L-methionine-dependent methyltransferases"/>
    <property type="match status" value="1"/>
</dbReference>
<feature type="region of interest" description="Disordered" evidence="12">
    <location>
        <begin position="1"/>
        <end position="147"/>
    </location>
</feature>
<keyword evidence="7" id="KW-0506">mRNA capping</keyword>
<feature type="compositionally biased region" description="Basic and acidic residues" evidence="12">
    <location>
        <begin position="22"/>
        <end position="44"/>
    </location>
</feature>
<accession>A0ABP0BTX1</accession>
<reference evidence="14 15" key="1">
    <citation type="submission" date="2024-01" db="EMBL/GenBank/DDBJ databases">
        <authorList>
            <person name="Allen C."/>
            <person name="Tagirdzhanova G."/>
        </authorList>
    </citation>
    <scope>NUCLEOTIDE SEQUENCE [LARGE SCALE GENOMIC DNA]</scope>
</reference>
<evidence type="ECO:0000256" key="3">
    <source>
        <dbReference type="ARBA" id="ARBA00022603"/>
    </source>
</evidence>
<dbReference type="PANTHER" id="PTHR12189">
    <property type="entry name" value="MRNA GUANINE-7- METHYLTRANSFERASE"/>
    <property type="match status" value="1"/>
</dbReference>
<dbReference type="PANTHER" id="PTHR12189:SF2">
    <property type="entry name" value="MRNA CAP GUANINE-N7 METHYLTRANSFERASE"/>
    <property type="match status" value="1"/>
</dbReference>
<dbReference type="EMBL" id="CAWUHB010000026">
    <property type="protein sequence ID" value="CAK7223016.1"/>
    <property type="molecule type" value="Genomic_DNA"/>
</dbReference>
<keyword evidence="15" id="KW-1185">Reference proteome</keyword>
<evidence type="ECO:0000256" key="4">
    <source>
        <dbReference type="ARBA" id="ARBA00022679"/>
    </source>
</evidence>
<dbReference type="Pfam" id="PF03291">
    <property type="entry name" value="mRNA_G-N7_MeTrfase"/>
    <property type="match status" value="2"/>
</dbReference>
<keyword evidence="3 14" id="KW-0489">Methyltransferase</keyword>
<evidence type="ECO:0000256" key="1">
    <source>
        <dbReference type="ARBA" id="ARBA00003378"/>
    </source>
</evidence>
<keyword evidence="6" id="KW-0694">RNA-binding</keyword>
<dbReference type="Proteomes" id="UP001642405">
    <property type="component" value="Unassembled WGS sequence"/>
</dbReference>
<feature type="compositionally biased region" description="Gly residues" evidence="12">
    <location>
        <begin position="101"/>
        <end position="127"/>
    </location>
</feature>
<evidence type="ECO:0000259" key="13">
    <source>
        <dbReference type="PROSITE" id="PS51562"/>
    </source>
</evidence>
<proteinExistence type="predicted"/>
<dbReference type="InterPro" id="IPR004971">
    <property type="entry name" value="mRNA_G-N7_MeTrfase_dom"/>
</dbReference>
<evidence type="ECO:0000256" key="9">
    <source>
        <dbReference type="ARBA" id="ARBA00033387"/>
    </source>
</evidence>
<comment type="caution">
    <text evidence="14">The sequence shown here is derived from an EMBL/GenBank/DDBJ whole genome shotgun (WGS) entry which is preliminary data.</text>
</comment>
<evidence type="ECO:0000313" key="14">
    <source>
        <dbReference type="EMBL" id="CAK7223016.1"/>
    </source>
</evidence>
<feature type="region of interest" description="Disordered" evidence="12">
    <location>
        <begin position="401"/>
        <end position="458"/>
    </location>
</feature>
<comment type="catalytic activity">
    <reaction evidence="10">
        <text>a 5'-end (5'-triphosphoguanosine)-ribonucleoside in mRNA + S-adenosyl-L-methionine = a 5'-end (N(7)-methyl 5'-triphosphoguanosine)-ribonucleoside in mRNA + S-adenosyl-L-homocysteine</text>
        <dbReference type="Rhea" id="RHEA:67008"/>
        <dbReference type="Rhea" id="RHEA-COMP:17166"/>
        <dbReference type="Rhea" id="RHEA-COMP:17167"/>
        <dbReference type="ChEBI" id="CHEBI:57856"/>
        <dbReference type="ChEBI" id="CHEBI:59789"/>
        <dbReference type="ChEBI" id="CHEBI:156461"/>
        <dbReference type="ChEBI" id="CHEBI:167617"/>
        <dbReference type="EC" id="2.1.1.56"/>
    </reaction>
</comment>
<evidence type="ECO:0000256" key="8">
    <source>
        <dbReference type="ARBA" id="ARBA00032772"/>
    </source>
</evidence>
<sequence length="577" mass="65463">MADSSEADSRRGEQHNKRRRSQSPDRRDGRDGRDDRRNDRDDRQPKRRLQSYASRRNEEDRDRRDVHNRSDYDRRANDELPQPFDARVLEPAKKRARSRSPGGGSGGTGGSGAPSNSGGGAGGGGGADLPRKPKRPGQRARITDAEREAIRQRALERERHLKEEQEREREQKRAVISDVVRSHYNAVPQRGREWRKTASTIKGLRSMNNWVKSCIIQKFAPDEEFEERTRNGIGGAGHHELLVLDIGCGKGGDLGKWNQAPQRVQLYVGLDPADVSIEQARDRYREMMTRGGGGGGRGGHHNRAPPRVFDARFMVKDCFGESIGDINIIQDVGFDQNPLSRKGFDVVSMMFCMHYAFESEQKARTMLKNVASALKKGGRFLGCIPNSDVLGDRVERFHIQQAEKEKKKREEKQQETQEEKQGGEGSADKKDEPKEGDAAAEAKGEEDGEVKQEPAKETAEWGNSIYRVRFPGDTPADGIFRPPFGWKYNFFLNEAVEEVPEYVVPWHAFRALAEDYNLELQYHKTFPEVWEAEKDDRTLGPLSERMGVRDRHTGELLVSKEEMEAASFYVAFCFYKV</sequence>
<evidence type="ECO:0000256" key="2">
    <source>
        <dbReference type="ARBA" id="ARBA00011926"/>
    </source>
</evidence>
<dbReference type="InterPro" id="IPR029063">
    <property type="entry name" value="SAM-dependent_MTases_sf"/>
</dbReference>
<evidence type="ECO:0000256" key="10">
    <source>
        <dbReference type="ARBA" id="ARBA00044712"/>
    </source>
</evidence>
<dbReference type="PROSITE" id="PS51562">
    <property type="entry name" value="RNA_CAP0_MT"/>
    <property type="match status" value="1"/>
</dbReference>
<feature type="domain" description="MRNA cap 0 methyltransferase" evidence="13">
    <location>
        <begin position="199"/>
        <end position="577"/>
    </location>
</feature>
<evidence type="ECO:0000256" key="5">
    <source>
        <dbReference type="ARBA" id="ARBA00022691"/>
    </source>
</evidence>
<evidence type="ECO:0000256" key="7">
    <source>
        <dbReference type="ARBA" id="ARBA00023042"/>
    </source>
</evidence>
<evidence type="ECO:0000256" key="12">
    <source>
        <dbReference type="SAM" id="MobiDB-lite"/>
    </source>
</evidence>
<keyword evidence="4 14" id="KW-0808">Transferase</keyword>
<dbReference type="InterPro" id="IPR039753">
    <property type="entry name" value="RG7MT1"/>
</dbReference>
<keyword evidence="7" id="KW-0507">mRNA processing</keyword>
<evidence type="ECO:0000313" key="15">
    <source>
        <dbReference type="Proteomes" id="UP001642405"/>
    </source>
</evidence>